<sequence length="400" mass="46133">MKLVFLLKILFDISGFASSDRGGFIFSDYDENFKDCYGGTTALNIKEDFQVYVPNPNQENAFKNIIQTLCIEQFYPRANRYHRCADSSIETDAERAKYDMNYAQFYLDFCDAPDPRKYLCRISPKLSVTTSDVGNYKDACSFALDMYKFYGELYANCSSFDITRYIEKYLMENHEQFGEFKTLEQCLEENKPAPLPDEDKFYDCVGQCVVDAGHGRSKRIPNLVPILPDVQNTVPHAIEPQLQEYLRRKAEEHKRRMADSQGKDFKLWCISVHHSDIFSKCSEKCAEHHPELAAARLRASRFITAMCDGQHDEEFTNFTKCFNQAQPFSTFVAALMKTPLLAACPFAMELHKYLTSDSCPVEKQVIEIMVDDFVLQFSIMQKTFDFKQVHLCLNESASTF</sequence>
<evidence type="ECO:0000313" key="1">
    <source>
        <dbReference type="Proteomes" id="UP000887576"/>
    </source>
</evidence>
<dbReference type="Proteomes" id="UP000887576">
    <property type="component" value="Unplaced"/>
</dbReference>
<proteinExistence type="predicted"/>
<accession>A0AC34QJJ6</accession>
<name>A0AC34QJJ6_9BILA</name>
<organism evidence="1 2">
    <name type="scientific">Panagrolaimus sp. JU765</name>
    <dbReference type="NCBI Taxonomy" id="591449"/>
    <lineage>
        <taxon>Eukaryota</taxon>
        <taxon>Metazoa</taxon>
        <taxon>Ecdysozoa</taxon>
        <taxon>Nematoda</taxon>
        <taxon>Chromadorea</taxon>
        <taxon>Rhabditida</taxon>
        <taxon>Tylenchina</taxon>
        <taxon>Panagrolaimomorpha</taxon>
        <taxon>Panagrolaimoidea</taxon>
        <taxon>Panagrolaimidae</taxon>
        <taxon>Panagrolaimus</taxon>
    </lineage>
</organism>
<protein>
    <submittedName>
        <fullName evidence="2">Uncharacterized protein</fullName>
    </submittedName>
</protein>
<evidence type="ECO:0000313" key="2">
    <source>
        <dbReference type="WBParaSite" id="JU765_v2.g16890.t1"/>
    </source>
</evidence>
<dbReference type="WBParaSite" id="JU765_v2.g16890.t1">
    <property type="protein sequence ID" value="JU765_v2.g16890.t1"/>
    <property type="gene ID" value="JU765_v2.g16890"/>
</dbReference>
<reference evidence="2" key="1">
    <citation type="submission" date="2022-11" db="UniProtKB">
        <authorList>
            <consortium name="WormBaseParasite"/>
        </authorList>
    </citation>
    <scope>IDENTIFICATION</scope>
</reference>